<comment type="caution">
    <text evidence="2">The sequence shown here is derived from an EMBL/GenBank/DDBJ whole genome shotgun (WGS) entry which is preliminary data.</text>
</comment>
<keyword evidence="1" id="KW-0812">Transmembrane</keyword>
<name>A0A9D8PMB4_9DELT</name>
<accession>A0A9D8PMB4</accession>
<proteinExistence type="predicted"/>
<dbReference type="EMBL" id="JAFGIX010000042">
    <property type="protein sequence ID" value="MBN1573211.1"/>
    <property type="molecule type" value="Genomic_DNA"/>
</dbReference>
<reference evidence="2" key="1">
    <citation type="journal article" date="2021" name="Environ. Microbiol.">
        <title>Genomic characterization of three novel Desulfobacterota classes expand the metabolic and phylogenetic diversity of the phylum.</title>
        <authorList>
            <person name="Murphy C.L."/>
            <person name="Biggerstaff J."/>
            <person name="Eichhorn A."/>
            <person name="Ewing E."/>
            <person name="Shahan R."/>
            <person name="Soriano D."/>
            <person name="Stewart S."/>
            <person name="VanMol K."/>
            <person name="Walker R."/>
            <person name="Walters P."/>
            <person name="Elshahed M.S."/>
            <person name="Youssef N.H."/>
        </authorList>
    </citation>
    <scope>NUCLEOTIDE SEQUENCE</scope>
    <source>
        <strain evidence="2">Zod_Metabat.24</strain>
    </source>
</reference>
<keyword evidence="1" id="KW-1133">Transmembrane helix</keyword>
<dbReference type="Proteomes" id="UP000809273">
    <property type="component" value="Unassembled WGS sequence"/>
</dbReference>
<keyword evidence="1" id="KW-0472">Membrane</keyword>
<gene>
    <name evidence="2" type="ORF">JW984_08460</name>
</gene>
<sequence length="267" mass="30895">MTEDIFFYLFPKILFALFVLGALLILLYTYRSREERRLAFDRLARELGFTSDDLEIKKTDVLSEPPGSGRGGRVMGDIIISAIRLFGPQLSVARNELKAILSHFRLFRGFSSVRIENLLTKDSRGGKIYLFEGLFRKKSSNRSYYRTAFAVNEEGLDFPECTVVPEKHADRLYRFLGFIGLDHKDINVEFDPEFSSSYVVRGADELRVREILNAGVCRWFMGLKEDYPHFESKGTAFAIFFEGKKLEIDEIKTLFFAASEFLRMWVH</sequence>
<evidence type="ECO:0000313" key="2">
    <source>
        <dbReference type="EMBL" id="MBN1573211.1"/>
    </source>
</evidence>
<evidence type="ECO:0008006" key="4">
    <source>
        <dbReference type="Google" id="ProtNLM"/>
    </source>
</evidence>
<evidence type="ECO:0000256" key="1">
    <source>
        <dbReference type="SAM" id="Phobius"/>
    </source>
</evidence>
<organism evidence="2 3">
    <name type="scientific">Candidatus Zymogenus saltonus</name>
    <dbReference type="NCBI Taxonomy" id="2844893"/>
    <lineage>
        <taxon>Bacteria</taxon>
        <taxon>Deltaproteobacteria</taxon>
        <taxon>Candidatus Zymogenia</taxon>
        <taxon>Candidatus Zymogeniales</taxon>
        <taxon>Candidatus Zymogenaceae</taxon>
        <taxon>Candidatus Zymogenus</taxon>
    </lineage>
</organism>
<feature type="transmembrane region" description="Helical" evidence="1">
    <location>
        <begin position="6"/>
        <end position="28"/>
    </location>
</feature>
<evidence type="ECO:0000313" key="3">
    <source>
        <dbReference type="Proteomes" id="UP000809273"/>
    </source>
</evidence>
<reference evidence="2" key="2">
    <citation type="submission" date="2021-01" db="EMBL/GenBank/DDBJ databases">
        <authorList>
            <person name="Hahn C.R."/>
            <person name="Youssef N.H."/>
            <person name="Elshahed M."/>
        </authorList>
    </citation>
    <scope>NUCLEOTIDE SEQUENCE</scope>
    <source>
        <strain evidence="2">Zod_Metabat.24</strain>
    </source>
</reference>
<protein>
    <recommendedName>
        <fullName evidence="4">DUF3137 domain-containing protein</fullName>
    </recommendedName>
</protein>
<dbReference type="AlphaFoldDB" id="A0A9D8PMB4"/>